<dbReference type="InterPro" id="IPR011009">
    <property type="entry name" value="Kinase-like_dom_sf"/>
</dbReference>
<dbReference type="SMART" id="SM00220">
    <property type="entry name" value="S_TKc"/>
    <property type="match status" value="1"/>
</dbReference>
<dbReference type="PROSITE" id="PS50011">
    <property type="entry name" value="PROTEIN_KINASE_DOM"/>
    <property type="match status" value="1"/>
</dbReference>
<dbReference type="PANTHER" id="PTHR44167">
    <property type="entry name" value="OVARIAN-SPECIFIC SERINE/THREONINE-PROTEIN KINASE LOK-RELATED"/>
    <property type="match status" value="1"/>
</dbReference>
<evidence type="ECO:0000313" key="3">
    <source>
        <dbReference type="Proteomes" id="UP001302812"/>
    </source>
</evidence>
<reference evidence="2" key="2">
    <citation type="submission" date="2023-05" db="EMBL/GenBank/DDBJ databases">
        <authorList>
            <consortium name="Lawrence Berkeley National Laboratory"/>
            <person name="Steindorff A."/>
            <person name="Hensen N."/>
            <person name="Bonometti L."/>
            <person name="Westerberg I."/>
            <person name="Brannstrom I.O."/>
            <person name="Guillou S."/>
            <person name="Cros-Aarteil S."/>
            <person name="Calhoun S."/>
            <person name="Haridas S."/>
            <person name="Kuo A."/>
            <person name="Mondo S."/>
            <person name="Pangilinan J."/>
            <person name="Riley R."/>
            <person name="Labutti K."/>
            <person name="Andreopoulos B."/>
            <person name="Lipzen A."/>
            <person name="Chen C."/>
            <person name="Yanf M."/>
            <person name="Daum C."/>
            <person name="Ng V."/>
            <person name="Clum A."/>
            <person name="Ohm R."/>
            <person name="Martin F."/>
            <person name="Silar P."/>
            <person name="Natvig D."/>
            <person name="Lalanne C."/>
            <person name="Gautier V."/>
            <person name="Ament-Velasquez S.L."/>
            <person name="Kruys A."/>
            <person name="Hutchinson M.I."/>
            <person name="Powell A.J."/>
            <person name="Barry K."/>
            <person name="Miller A.N."/>
            <person name="Grigoriev I.V."/>
            <person name="Debuchy R."/>
            <person name="Gladieux P."/>
            <person name="Thoren M.H."/>
            <person name="Johannesson H."/>
        </authorList>
    </citation>
    <scope>NUCLEOTIDE SEQUENCE</scope>
    <source>
        <strain evidence="2">CBS 508.74</strain>
    </source>
</reference>
<dbReference type="EMBL" id="MU853332">
    <property type="protein sequence ID" value="KAK4117875.1"/>
    <property type="molecule type" value="Genomic_DNA"/>
</dbReference>
<keyword evidence="3" id="KW-1185">Reference proteome</keyword>
<dbReference type="AlphaFoldDB" id="A0AAN6YXL9"/>
<dbReference type="PROSITE" id="PS00108">
    <property type="entry name" value="PROTEIN_KINASE_ST"/>
    <property type="match status" value="1"/>
</dbReference>
<dbReference type="RefSeq" id="XP_064675445.1">
    <property type="nucleotide sequence ID" value="XM_064818705.1"/>
</dbReference>
<feature type="domain" description="Protein kinase" evidence="1">
    <location>
        <begin position="4"/>
        <end position="292"/>
    </location>
</feature>
<dbReference type="PANTHER" id="PTHR44167:SF24">
    <property type="entry name" value="SERINE_THREONINE-PROTEIN KINASE CHK2"/>
    <property type="match status" value="1"/>
</dbReference>
<accession>A0AAN6YXL9</accession>
<keyword evidence="2" id="KW-0808">Transferase</keyword>
<reference evidence="2" key="1">
    <citation type="journal article" date="2023" name="Mol. Phylogenet. Evol.">
        <title>Genome-scale phylogeny and comparative genomics of the fungal order Sordariales.</title>
        <authorList>
            <person name="Hensen N."/>
            <person name="Bonometti L."/>
            <person name="Westerberg I."/>
            <person name="Brannstrom I.O."/>
            <person name="Guillou S."/>
            <person name="Cros-Aarteil S."/>
            <person name="Calhoun S."/>
            <person name="Haridas S."/>
            <person name="Kuo A."/>
            <person name="Mondo S."/>
            <person name="Pangilinan J."/>
            <person name="Riley R."/>
            <person name="LaButti K."/>
            <person name="Andreopoulos B."/>
            <person name="Lipzen A."/>
            <person name="Chen C."/>
            <person name="Yan M."/>
            <person name="Daum C."/>
            <person name="Ng V."/>
            <person name="Clum A."/>
            <person name="Steindorff A."/>
            <person name="Ohm R.A."/>
            <person name="Martin F."/>
            <person name="Silar P."/>
            <person name="Natvig D.O."/>
            <person name="Lalanne C."/>
            <person name="Gautier V."/>
            <person name="Ament-Velasquez S.L."/>
            <person name="Kruys A."/>
            <person name="Hutchinson M.I."/>
            <person name="Powell A.J."/>
            <person name="Barry K."/>
            <person name="Miller A.N."/>
            <person name="Grigoriev I.V."/>
            <person name="Debuchy R."/>
            <person name="Gladieux P."/>
            <person name="Hiltunen Thoren M."/>
            <person name="Johannesson H."/>
        </authorList>
    </citation>
    <scope>NUCLEOTIDE SEQUENCE</scope>
    <source>
        <strain evidence="2">CBS 508.74</strain>
    </source>
</reference>
<dbReference type="GO" id="GO:0005634">
    <property type="term" value="C:nucleus"/>
    <property type="evidence" value="ECO:0007669"/>
    <property type="project" value="TreeGrafter"/>
</dbReference>
<evidence type="ECO:0000313" key="2">
    <source>
        <dbReference type="EMBL" id="KAK4117875.1"/>
    </source>
</evidence>
<dbReference type="GeneID" id="89942831"/>
<dbReference type="GO" id="GO:0004674">
    <property type="term" value="F:protein serine/threonine kinase activity"/>
    <property type="evidence" value="ECO:0007669"/>
    <property type="project" value="TreeGrafter"/>
</dbReference>
<organism evidence="2 3">
    <name type="scientific">Canariomyces notabilis</name>
    <dbReference type="NCBI Taxonomy" id="2074819"/>
    <lineage>
        <taxon>Eukaryota</taxon>
        <taxon>Fungi</taxon>
        <taxon>Dikarya</taxon>
        <taxon>Ascomycota</taxon>
        <taxon>Pezizomycotina</taxon>
        <taxon>Sordariomycetes</taxon>
        <taxon>Sordariomycetidae</taxon>
        <taxon>Sordariales</taxon>
        <taxon>Chaetomiaceae</taxon>
        <taxon>Canariomyces</taxon>
    </lineage>
</organism>
<dbReference type="InterPro" id="IPR000719">
    <property type="entry name" value="Prot_kinase_dom"/>
</dbReference>
<protein>
    <submittedName>
        <fullName evidence="2">Kinase-like protein</fullName>
    </submittedName>
</protein>
<gene>
    <name evidence="2" type="ORF">N656DRAFT_833994</name>
</gene>
<dbReference type="Proteomes" id="UP001302812">
    <property type="component" value="Unassembled WGS sequence"/>
</dbReference>
<comment type="caution">
    <text evidence="2">The sequence shown here is derived from an EMBL/GenBank/DDBJ whole genome shotgun (WGS) entry which is preliminary data.</text>
</comment>
<proteinExistence type="predicted"/>
<dbReference type="Gene3D" id="1.10.510.10">
    <property type="entry name" value="Transferase(Phosphotransferase) domain 1"/>
    <property type="match status" value="1"/>
</dbReference>
<dbReference type="GO" id="GO:0044773">
    <property type="term" value="P:mitotic DNA damage checkpoint signaling"/>
    <property type="evidence" value="ECO:0007669"/>
    <property type="project" value="TreeGrafter"/>
</dbReference>
<name>A0AAN6YXL9_9PEZI</name>
<dbReference type="Pfam" id="PF00069">
    <property type="entry name" value="Pkinase"/>
    <property type="match status" value="1"/>
</dbReference>
<evidence type="ECO:0000259" key="1">
    <source>
        <dbReference type="PROSITE" id="PS50011"/>
    </source>
</evidence>
<dbReference type="SUPFAM" id="SSF56112">
    <property type="entry name" value="Protein kinase-like (PK-like)"/>
    <property type="match status" value="1"/>
</dbReference>
<keyword evidence="2" id="KW-0418">Kinase</keyword>
<dbReference type="InterPro" id="IPR008271">
    <property type="entry name" value="Ser/Thr_kinase_AS"/>
</dbReference>
<dbReference type="GO" id="GO:0005524">
    <property type="term" value="F:ATP binding"/>
    <property type="evidence" value="ECO:0007669"/>
    <property type="project" value="InterPro"/>
</dbReference>
<sequence length="301" mass="34688">MPSLFRVGQVLRGSAGHYVISKQLQETVWLAKNHAQELVVIKSVQGHFRVANERDVLRRFAGKSPHIRPLLDEIIEPPEPTAIVSRHLQNHLWQASGEKTLNRKELKYVSRRVLEALQVMHAEGFVHADVKPDNVMVNYGSNDSENRFTDVQLADMGSSYPEDHKYAREGAPIGAAIWRSPEALFKRSWDTKTDIWSFWHLGVPFKFDDPEYEFEVLKRQVQFFGPFPAKYIEITDDDTAEVVVWLMENLKEEAISACHGERDLQEGQGIHRLKLDPRDRPTADEILAHEWWQEGDDLDLS</sequence>